<proteinExistence type="predicted"/>
<sequence length="75" mass="8936">MERVIKTVSFFLKCQGAKDFSINQRNNILYVSCSDKKDAIRELYDFIRFDYNPYHKNVLIPTLKNDFLLSIEVKQ</sequence>
<reference evidence="1" key="1">
    <citation type="journal article" date="2021" name="Proc. Natl. Acad. Sci. U.S.A.">
        <title>A Catalog of Tens of Thousands of Viruses from Human Metagenomes Reveals Hidden Associations with Chronic Diseases.</title>
        <authorList>
            <person name="Tisza M.J."/>
            <person name="Buck C.B."/>
        </authorList>
    </citation>
    <scope>NUCLEOTIDE SEQUENCE</scope>
    <source>
        <strain evidence="1">CtNQV2</strain>
    </source>
</reference>
<accession>A0A8S5RYT2</accession>
<protein>
    <submittedName>
        <fullName evidence="1">Uncharacterized protein</fullName>
    </submittedName>
</protein>
<name>A0A8S5RYT2_9CAUD</name>
<dbReference type="EMBL" id="BK032510">
    <property type="protein sequence ID" value="DAF43932.1"/>
    <property type="molecule type" value="Genomic_DNA"/>
</dbReference>
<organism evidence="1">
    <name type="scientific">Myoviridae sp. ctNQV2</name>
    <dbReference type="NCBI Taxonomy" id="2827683"/>
    <lineage>
        <taxon>Viruses</taxon>
        <taxon>Duplodnaviria</taxon>
        <taxon>Heunggongvirae</taxon>
        <taxon>Uroviricota</taxon>
        <taxon>Caudoviricetes</taxon>
    </lineage>
</organism>
<evidence type="ECO:0000313" key="1">
    <source>
        <dbReference type="EMBL" id="DAF43932.1"/>
    </source>
</evidence>